<reference evidence="1" key="1">
    <citation type="journal article" date="2021" name="Genome Biol. Evol.">
        <title>A High-Quality Reference Genome for a Parasitic Bivalve with Doubly Uniparental Inheritance (Bivalvia: Unionida).</title>
        <authorList>
            <person name="Smith C.H."/>
        </authorList>
    </citation>
    <scope>NUCLEOTIDE SEQUENCE</scope>
    <source>
        <strain evidence="1">CHS0354</strain>
    </source>
</reference>
<keyword evidence="2" id="KW-1185">Reference proteome</keyword>
<gene>
    <name evidence="1" type="ORF">CHS0354_027030</name>
</gene>
<proteinExistence type="predicted"/>
<name>A0AAE0TIW3_9BIVA</name>
<accession>A0AAE0TIW3</accession>
<evidence type="ECO:0000313" key="1">
    <source>
        <dbReference type="EMBL" id="KAK3611184.1"/>
    </source>
</evidence>
<sequence length="159" mass="18214">MTQSNSTTEAVVTCMVTENGKRKLVASDGFTYAINRENKGTEWRCSIRNKLRVKAVHDLFDPTQNIVDCVLQEHIDVEQSEVSRPHYNNMSGENMKQELLVFIVMSGKNKKDYKKTSHNQLDTVFKFCRKVFALPFLLAEHIPTVFEKLKGKVTNSTLD</sequence>
<reference evidence="1" key="3">
    <citation type="submission" date="2023-05" db="EMBL/GenBank/DDBJ databases">
        <authorList>
            <person name="Smith C.H."/>
        </authorList>
    </citation>
    <scope>NUCLEOTIDE SEQUENCE</scope>
    <source>
        <strain evidence="1">CHS0354</strain>
        <tissue evidence="1">Mantle</tissue>
    </source>
</reference>
<reference evidence="1" key="2">
    <citation type="journal article" date="2021" name="Genome Biol. Evol.">
        <title>Developing a high-quality reference genome for a parasitic bivalve with doubly uniparental inheritance (Bivalvia: Unionida).</title>
        <authorList>
            <person name="Smith C.H."/>
        </authorList>
    </citation>
    <scope>NUCLEOTIDE SEQUENCE</scope>
    <source>
        <strain evidence="1">CHS0354</strain>
        <tissue evidence="1">Mantle</tissue>
    </source>
</reference>
<dbReference type="EMBL" id="JAEAOA010001611">
    <property type="protein sequence ID" value="KAK3611184.1"/>
    <property type="molecule type" value="Genomic_DNA"/>
</dbReference>
<dbReference type="Proteomes" id="UP001195483">
    <property type="component" value="Unassembled WGS sequence"/>
</dbReference>
<protein>
    <submittedName>
        <fullName evidence="1">Uncharacterized protein</fullName>
    </submittedName>
</protein>
<organism evidence="1 2">
    <name type="scientific">Potamilus streckersoni</name>
    <dbReference type="NCBI Taxonomy" id="2493646"/>
    <lineage>
        <taxon>Eukaryota</taxon>
        <taxon>Metazoa</taxon>
        <taxon>Spiralia</taxon>
        <taxon>Lophotrochozoa</taxon>
        <taxon>Mollusca</taxon>
        <taxon>Bivalvia</taxon>
        <taxon>Autobranchia</taxon>
        <taxon>Heteroconchia</taxon>
        <taxon>Palaeoheterodonta</taxon>
        <taxon>Unionida</taxon>
        <taxon>Unionoidea</taxon>
        <taxon>Unionidae</taxon>
        <taxon>Ambleminae</taxon>
        <taxon>Lampsilini</taxon>
        <taxon>Potamilus</taxon>
    </lineage>
</organism>
<comment type="caution">
    <text evidence="1">The sequence shown here is derived from an EMBL/GenBank/DDBJ whole genome shotgun (WGS) entry which is preliminary data.</text>
</comment>
<evidence type="ECO:0000313" key="2">
    <source>
        <dbReference type="Proteomes" id="UP001195483"/>
    </source>
</evidence>
<dbReference type="AlphaFoldDB" id="A0AAE0TIW3"/>